<evidence type="ECO:0000313" key="4">
    <source>
        <dbReference type="EnsemblMetazoa" id="XP_038063451.1"/>
    </source>
</evidence>
<dbReference type="GO" id="GO:0019005">
    <property type="term" value="C:SCF ubiquitin ligase complex"/>
    <property type="evidence" value="ECO:0007669"/>
    <property type="project" value="TreeGrafter"/>
</dbReference>
<dbReference type="CDD" id="cd22127">
    <property type="entry name" value="F-box_FBXL16"/>
    <property type="match status" value="1"/>
</dbReference>
<dbReference type="OrthoDB" id="10044893at2759"/>
<dbReference type="GO" id="GO:0031146">
    <property type="term" value="P:SCF-dependent proteasomal ubiquitin-dependent protein catabolic process"/>
    <property type="evidence" value="ECO:0007669"/>
    <property type="project" value="TreeGrafter"/>
</dbReference>
<evidence type="ECO:0000256" key="1">
    <source>
        <dbReference type="ARBA" id="ARBA00022786"/>
    </source>
</evidence>
<dbReference type="OMA" id="FWAGLMP"/>
<name>A0A914AIS0_PATMI</name>
<protein>
    <recommendedName>
        <fullName evidence="3">F-box/LRR-repeat protein 15-like leucin rich repeat domain-containing protein</fullName>
    </recommendedName>
</protein>
<sequence>MNAISVTNPDNNNLSTTTSGKIGGEISSRIAAEQAGLKAGATKAGVVGTTTDSGTATNLDNNRRGSGNNPKMDSSEIGKVVEGSETAPKKTLINGKAKRPSFSRMMNAKSLSELMQDEHFLKKLFACFTSFEKCVLAQVCHKWKDILYHPQYWKHIIPIIHKRDLYDEAEDGHKSFTSLVSFEQRGFESVCLVSVSDLDICEFIDHCPKTKKTLKAVSLKRSTVTDAGLEVMLEQLGSVESLELSGCNDFTEAGLWSSLQPRIVSLSISDCISVADESVAAVAQRLPNLRELNLQAYHVTDSLLAYFPARPNSSMAMLRLKSCWELTNHAVVNIVQCLPQLSVLSLSGCSKITDEAVELIAENMSQLKSLDLSWCPRITDSALEYVACDLPKLEELVLDRCVRITDTGIGFLSTMNCMRALYLRWCCQVQDFGLQHLYNMKSLAILSVAGCPLLTAAGLSGLAQLKNLEELELTNCPGSSPELLQYFSLNLSKCTIVH</sequence>
<feature type="region of interest" description="Disordered" evidence="2">
    <location>
        <begin position="1"/>
        <end position="20"/>
    </location>
</feature>
<feature type="compositionally biased region" description="Polar residues" evidence="2">
    <location>
        <begin position="52"/>
        <end position="72"/>
    </location>
</feature>
<dbReference type="SMART" id="SM00367">
    <property type="entry name" value="LRR_CC"/>
    <property type="match status" value="7"/>
</dbReference>
<dbReference type="GeneID" id="119734174"/>
<feature type="region of interest" description="Disordered" evidence="2">
    <location>
        <begin position="47"/>
        <end position="77"/>
    </location>
</feature>
<dbReference type="InterPro" id="IPR006553">
    <property type="entry name" value="Leu-rich_rpt_Cys-con_subtyp"/>
</dbReference>
<evidence type="ECO:0000313" key="5">
    <source>
        <dbReference type="Proteomes" id="UP000887568"/>
    </source>
</evidence>
<keyword evidence="5" id="KW-1185">Reference proteome</keyword>
<reference evidence="4" key="1">
    <citation type="submission" date="2022-11" db="UniProtKB">
        <authorList>
            <consortium name="EnsemblMetazoa"/>
        </authorList>
    </citation>
    <scope>IDENTIFICATION</scope>
</reference>
<dbReference type="InterPro" id="IPR036047">
    <property type="entry name" value="F-box-like_dom_sf"/>
</dbReference>
<dbReference type="EnsemblMetazoa" id="XM_038207523.1">
    <property type="protein sequence ID" value="XP_038063451.1"/>
    <property type="gene ID" value="LOC119734174"/>
</dbReference>
<evidence type="ECO:0000256" key="2">
    <source>
        <dbReference type="SAM" id="MobiDB-lite"/>
    </source>
</evidence>
<accession>A0A914AIS0</accession>
<dbReference type="SUPFAM" id="SSF81383">
    <property type="entry name" value="F-box domain"/>
    <property type="match status" value="1"/>
</dbReference>
<dbReference type="PANTHER" id="PTHR13318:SF193">
    <property type="entry name" value="F-BOX_LRR-REPEAT PROTEIN 16"/>
    <property type="match status" value="1"/>
</dbReference>
<dbReference type="FunFam" id="3.80.10.10:FF:000262">
    <property type="entry name" value="F-box/LRR-repeat protein 16"/>
    <property type="match status" value="1"/>
</dbReference>
<dbReference type="AlphaFoldDB" id="A0A914AIS0"/>
<dbReference type="Pfam" id="PF25372">
    <property type="entry name" value="DUF7885"/>
    <property type="match status" value="1"/>
</dbReference>
<feature type="domain" description="F-box/LRR-repeat protein 15-like leucin rich repeat" evidence="3">
    <location>
        <begin position="266"/>
        <end position="387"/>
    </location>
</feature>
<dbReference type="PANTHER" id="PTHR13318">
    <property type="entry name" value="PARTNER OF PAIRED, ISOFORM B-RELATED"/>
    <property type="match status" value="1"/>
</dbReference>
<proteinExistence type="predicted"/>
<dbReference type="Gene3D" id="3.80.10.10">
    <property type="entry name" value="Ribonuclease Inhibitor"/>
    <property type="match status" value="3"/>
</dbReference>
<dbReference type="CTD" id="146330"/>
<evidence type="ECO:0000259" key="3">
    <source>
        <dbReference type="Pfam" id="PF25372"/>
    </source>
</evidence>
<dbReference type="Proteomes" id="UP000887568">
    <property type="component" value="Unplaced"/>
</dbReference>
<dbReference type="InterPro" id="IPR032675">
    <property type="entry name" value="LRR_dom_sf"/>
</dbReference>
<dbReference type="RefSeq" id="XP_038063451.1">
    <property type="nucleotide sequence ID" value="XM_038207523.1"/>
</dbReference>
<dbReference type="SUPFAM" id="SSF52047">
    <property type="entry name" value="RNI-like"/>
    <property type="match status" value="1"/>
</dbReference>
<organism evidence="4 5">
    <name type="scientific">Patiria miniata</name>
    <name type="common">Bat star</name>
    <name type="synonym">Asterina miniata</name>
    <dbReference type="NCBI Taxonomy" id="46514"/>
    <lineage>
        <taxon>Eukaryota</taxon>
        <taxon>Metazoa</taxon>
        <taxon>Echinodermata</taxon>
        <taxon>Eleutherozoa</taxon>
        <taxon>Asterozoa</taxon>
        <taxon>Asteroidea</taxon>
        <taxon>Valvatacea</taxon>
        <taxon>Valvatida</taxon>
        <taxon>Asterinidae</taxon>
        <taxon>Patiria</taxon>
    </lineage>
</organism>
<dbReference type="InterPro" id="IPR057207">
    <property type="entry name" value="FBXL15_LRR"/>
</dbReference>
<keyword evidence="1" id="KW-0833">Ubl conjugation pathway</keyword>